<sequence length="554" mass="62480">MAQALAAAFTNKLLTCSICLGEYEDPRVLPCYHTFCYGCICDHATQNMTPKRTFLCPLCREEIQFPREGLGKLKKDFRIHTTRELLSQQQQHEVPSTIKETDVQEVTHGTKCDKHPSNEQKYYCEDDDIVVCGDCALTDHYRHGIVQIKEAVNTNRNKIKTVLVKTLPKLDMFKEAVAKEIASEIQESQIRADSINKIKEQAQRIRRFVDQKEQILISEVNSAYDIRKKQEGTNKDTLELNHASLQSACNFAQELITIGSASDIMIHTKALTERLTVMEKMPVLTPDIPPQITYSPGDISTPGLEAMLGEVIEQSQPPRPSRLEENLPNPRPAPHLPVFLEKAECVHSFHPKLKDDKSMFVTGLAIDEQHMFIVDNSNKRTKVFTHVGQFKFDIKFNRPFDVAVSQTGHLYITSHGEKCVKVYSTKGSASDNDGSGSTVEAMWYHSEQTRSYIDWFTHCVHVLSPTGDQLYHYGGTEGSGVGQLRSPQGVCTDSYGHIFFADMGNHRIVALSPQGQFIRYFDGLVYPIAVAINPFGQLVVAEVEGKVKTFQYFQ</sequence>
<dbReference type="GO" id="GO:0008270">
    <property type="term" value="F:zinc ion binding"/>
    <property type="evidence" value="ECO:0007669"/>
    <property type="project" value="UniProtKB-KW"/>
</dbReference>
<dbReference type="OrthoDB" id="111250at2759"/>
<evidence type="ECO:0000256" key="4">
    <source>
        <dbReference type="ARBA" id="ARBA00022771"/>
    </source>
</evidence>
<feature type="repeat" description="NHL" evidence="8">
    <location>
        <begin position="475"/>
        <end position="514"/>
    </location>
</feature>
<dbReference type="PROSITE" id="PS50089">
    <property type="entry name" value="ZF_RING_2"/>
    <property type="match status" value="1"/>
</dbReference>
<dbReference type="KEGG" id="lak:106179512"/>
<evidence type="ECO:0000256" key="7">
    <source>
        <dbReference type="PROSITE-ProRule" id="PRU00024"/>
    </source>
</evidence>
<feature type="domain" description="B box-type" evidence="10">
    <location>
        <begin position="107"/>
        <end position="148"/>
    </location>
</feature>
<dbReference type="Gene3D" id="3.30.160.60">
    <property type="entry name" value="Classic Zinc Finger"/>
    <property type="match status" value="1"/>
</dbReference>
<dbReference type="SMART" id="SM00336">
    <property type="entry name" value="BBOX"/>
    <property type="match status" value="1"/>
</dbReference>
<dbReference type="InterPro" id="IPR001841">
    <property type="entry name" value="Znf_RING"/>
</dbReference>
<dbReference type="SMART" id="SM00184">
    <property type="entry name" value="RING"/>
    <property type="match status" value="1"/>
</dbReference>
<evidence type="ECO:0000256" key="8">
    <source>
        <dbReference type="PROSITE-ProRule" id="PRU00504"/>
    </source>
</evidence>
<evidence type="ECO:0000256" key="3">
    <source>
        <dbReference type="ARBA" id="ARBA00022737"/>
    </source>
</evidence>
<dbReference type="PANTHER" id="PTHR25462">
    <property type="entry name" value="BONUS, ISOFORM C-RELATED"/>
    <property type="match status" value="1"/>
</dbReference>
<keyword evidence="3" id="KW-0677">Repeat</keyword>
<evidence type="ECO:0000256" key="6">
    <source>
        <dbReference type="ARBA" id="ARBA00022833"/>
    </source>
</evidence>
<dbReference type="InterPro" id="IPR001258">
    <property type="entry name" value="NHL_repeat"/>
</dbReference>
<keyword evidence="5" id="KW-0833">Ubl conjugation pathway</keyword>
<gene>
    <name evidence="12" type="primary">LOC106179512</name>
</gene>
<dbReference type="SMART" id="SM00502">
    <property type="entry name" value="BBC"/>
    <property type="match status" value="1"/>
</dbReference>
<dbReference type="RefSeq" id="XP_013418626.1">
    <property type="nucleotide sequence ID" value="XM_013563172.1"/>
</dbReference>
<proteinExistence type="predicted"/>
<dbReference type="SUPFAM" id="SSF57845">
    <property type="entry name" value="B-box zinc-binding domain"/>
    <property type="match status" value="1"/>
</dbReference>
<dbReference type="InterPro" id="IPR003649">
    <property type="entry name" value="Bbox_C"/>
</dbReference>
<dbReference type="InterPro" id="IPR011042">
    <property type="entry name" value="6-blade_b-propeller_TolB-like"/>
</dbReference>
<reference evidence="12" key="1">
    <citation type="submission" date="2025-08" db="UniProtKB">
        <authorList>
            <consortium name="RefSeq"/>
        </authorList>
    </citation>
    <scope>IDENTIFICATION</scope>
    <source>
        <tissue evidence="12">Gonads</tissue>
    </source>
</reference>
<keyword evidence="11" id="KW-1185">Reference proteome</keyword>
<dbReference type="Proteomes" id="UP000085678">
    <property type="component" value="Unplaced"/>
</dbReference>
<evidence type="ECO:0000259" key="9">
    <source>
        <dbReference type="PROSITE" id="PS50089"/>
    </source>
</evidence>
<dbReference type="PANTHER" id="PTHR25462:SF296">
    <property type="entry name" value="MEIOTIC P26, ISOFORM F"/>
    <property type="match status" value="1"/>
</dbReference>
<dbReference type="InterPro" id="IPR017907">
    <property type="entry name" value="Znf_RING_CS"/>
</dbReference>
<evidence type="ECO:0000313" key="12">
    <source>
        <dbReference type="RefSeq" id="XP_013418626.1"/>
    </source>
</evidence>
<dbReference type="Gene3D" id="3.30.40.10">
    <property type="entry name" value="Zinc/RING finger domain, C3HC4 (zinc finger)"/>
    <property type="match status" value="1"/>
</dbReference>
<dbReference type="GeneID" id="106179512"/>
<keyword evidence="6" id="KW-0862">Zinc</keyword>
<dbReference type="InterPro" id="IPR027370">
    <property type="entry name" value="Znf-RING_euk"/>
</dbReference>
<evidence type="ECO:0000256" key="2">
    <source>
        <dbReference type="ARBA" id="ARBA00022723"/>
    </source>
</evidence>
<name>A0A1S3K8Q0_LINAN</name>
<keyword evidence="4 7" id="KW-0863">Zinc-finger</keyword>
<dbReference type="Gene3D" id="2.120.10.30">
    <property type="entry name" value="TolB, C-terminal domain"/>
    <property type="match status" value="1"/>
</dbReference>
<keyword evidence="1" id="KW-0597">Phosphoprotein</keyword>
<dbReference type="Pfam" id="PF00643">
    <property type="entry name" value="zf-B_box"/>
    <property type="match status" value="1"/>
</dbReference>
<dbReference type="AlphaFoldDB" id="A0A1S3K8Q0"/>
<evidence type="ECO:0000259" key="10">
    <source>
        <dbReference type="PROSITE" id="PS50119"/>
    </source>
</evidence>
<dbReference type="PROSITE" id="PS50119">
    <property type="entry name" value="ZF_BBOX"/>
    <property type="match status" value="1"/>
</dbReference>
<dbReference type="InterPro" id="IPR000315">
    <property type="entry name" value="Znf_B-box"/>
</dbReference>
<keyword evidence="2" id="KW-0479">Metal-binding</keyword>
<dbReference type="Pfam" id="PF13445">
    <property type="entry name" value="zf-RING_UBOX"/>
    <property type="match status" value="1"/>
</dbReference>
<dbReference type="PROSITE" id="PS51125">
    <property type="entry name" value="NHL"/>
    <property type="match status" value="2"/>
</dbReference>
<feature type="domain" description="RING-type" evidence="9">
    <location>
        <begin position="16"/>
        <end position="60"/>
    </location>
</feature>
<dbReference type="SUPFAM" id="SSF57850">
    <property type="entry name" value="RING/U-box"/>
    <property type="match status" value="1"/>
</dbReference>
<evidence type="ECO:0000256" key="5">
    <source>
        <dbReference type="ARBA" id="ARBA00022786"/>
    </source>
</evidence>
<dbReference type="InterPro" id="IPR013083">
    <property type="entry name" value="Znf_RING/FYVE/PHD"/>
</dbReference>
<dbReference type="PROSITE" id="PS00518">
    <property type="entry name" value="ZF_RING_1"/>
    <property type="match status" value="1"/>
</dbReference>
<organism evidence="11 12">
    <name type="scientific">Lingula anatina</name>
    <name type="common">Brachiopod</name>
    <name type="synonym">Lingula unguis</name>
    <dbReference type="NCBI Taxonomy" id="7574"/>
    <lineage>
        <taxon>Eukaryota</taxon>
        <taxon>Metazoa</taxon>
        <taxon>Spiralia</taxon>
        <taxon>Lophotrochozoa</taxon>
        <taxon>Brachiopoda</taxon>
        <taxon>Linguliformea</taxon>
        <taxon>Lingulata</taxon>
        <taxon>Lingulida</taxon>
        <taxon>Linguloidea</taxon>
        <taxon>Lingulidae</taxon>
        <taxon>Lingula</taxon>
    </lineage>
</organism>
<dbReference type="InterPro" id="IPR047153">
    <property type="entry name" value="TRIM45/56/19-like"/>
</dbReference>
<feature type="repeat" description="NHL" evidence="8">
    <location>
        <begin position="387"/>
        <end position="426"/>
    </location>
</feature>
<evidence type="ECO:0000256" key="1">
    <source>
        <dbReference type="ARBA" id="ARBA00022553"/>
    </source>
</evidence>
<accession>A0A1S3K8Q0</accession>
<protein>
    <submittedName>
        <fullName evidence="12">Tripartite motif-containing protein 2-like</fullName>
    </submittedName>
</protein>
<dbReference type="CDD" id="cd05819">
    <property type="entry name" value="NHL"/>
    <property type="match status" value="1"/>
</dbReference>
<evidence type="ECO:0000313" key="11">
    <source>
        <dbReference type="Proteomes" id="UP000085678"/>
    </source>
</evidence>
<dbReference type="SUPFAM" id="SSF101898">
    <property type="entry name" value="NHL repeat"/>
    <property type="match status" value="1"/>
</dbReference>
<dbReference type="InParanoid" id="A0A1S3K8Q0"/>